<evidence type="ECO:0000313" key="1">
    <source>
        <dbReference type="EMBL" id="SMQ30182.1"/>
    </source>
</evidence>
<keyword evidence="2" id="KW-1185">Reference proteome</keyword>
<protein>
    <submittedName>
        <fullName evidence="1">Uncharacterized protein</fullName>
    </submittedName>
</protein>
<comment type="caution">
    <text evidence="1">The sequence shown here is derived from an EMBL/GenBank/DDBJ whole genome shotgun (WGS) entry which is preliminary data.</text>
</comment>
<proteinExistence type="predicted"/>
<dbReference type="EMBL" id="FXUY01000002">
    <property type="protein sequence ID" value="SMQ30182.1"/>
    <property type="molecule type" value="Genomic_DNA"/>
</dbReference>
<reference evidence="1" key="1">
    <citation type="submission" date="2017-05" db="EMBL/GenBank/DDBJ databases">
        <authorList>
            <person name="Varghese N."/>
            <person name="Submissions S."/>
        </authorList>
    </citation>
    <scope>NUCLEOTIDE SEQUENCE</scope>
    <source>
        <strain evidence="1">LMG 28168</strain>
    </source>
</reference>
<accession>A0ACD2UD12</accession>
<dbReference type="Proteomes" id="UP001158048">
    <property type="component" value="Unassembled WGS sequence"/>
</dbReference>
<evidence type="ECO:0000313" key="2">
    <source>
        <dbReference type="Proteomes" id="UP001158048"/>
    </source>
</evidence>
<name>A0ACD2UD12_9PSED</name>
<sequence length="77" mass="8670">MSHPLFLYVNVKENIGEQTFLSRRRIISTPLLASNTNVCLNRLQAREIKEARLMNGHFAVLTGIGVPVKIRAVLRSP</sequence>
<organism evidence="1 2">
    <name type="scientific">Pseudomonas helmanticensis</name>
    <dbReference type="NCBI Taxonomy" id="1471381"/>
    <lineage>
        <taxon>Bacteria</taxon>
        <taxon>Pseudomonadati</taxon>
        <taxon>Pseudomonadota</taxon>
        <taxon>Gammaproteobacteria</taxon>
        <taxon>Pseudomonadales</taxon>
        <taxon>Pseudomonadaceae</taxon>
        <taxon>Pseudomonas</taxon>
    </lineage>
</organism>
<gene>
    <name evidence="1" type="ORF">SAMN04488483_5282</name>
</gene>